<dbReference type="AlphaFoldDB" id="A0A6P4YXI6"/>
<feature type="compositionally biased region" description="Basic and acidic residues" evidence="1">
    <location>
        <begin position="133"/>
        <end position="148"/>
    </location>
</feature>
<dbReference type="RefSeq" id="XP_019621971.1">
    <property type="nucleotide sequence ID" value="XM_019766412.1"/>
</dbReference>
<feature type="region of interest" description="Disordered" evidence="1">
    <location>
        <begin position="300"/>
        <end position="323"/>
    </location>
</feature>
<name>A0A6P4YXI6_BRABE</name>
<dbReference type="GeneID" id="109468161"/>
<feature type="compositionally biased region" description="Polar residues" evidence="1">
    <location>
        <begin position="234"/>
        <end position="244"/>
    </location>
</feature>
<feature type="region of interest" description="Disordered" evidence="1">
    <location>
        <begin position="90"/>
        <end position="114"/>
    </location>
</feature>
<feature type="compositionally biased region" description="Basic and acidic residues" evidence="1">
    <location>
        <begin position="300"/>
        <end position="310"/>
    </location>
</feature>
<dbReference type="Proteomes" id="UP000515135">
    <property type="component" value="Unplaced"/>
</dbReference>
<feature type="region of interest" description="Disordered" evidence="1">
    <location>
        <begin position="133"/>
        <end position="195"/>
    </location>
</feature>
<reference evidence="3" key="1">
    <citation type="submission" date="2025-08" db="UniProtKB">
        <authorList>
            <consortium name="RefSeq"/>
        </authorList>
    </citation>
    <scope>IDENTIFICATION</scope>
    <source>
        <tissue evidence="3">Gonad</tissue>
    </source>
</reference>
<dbReference type="KEGG" id="bbel:109468161"/>
<gene>
    <name evidence="3" type="primary">LOC109468161</name>
</gene>
<organism evidence="2 3">
    <name type="scientific">Branchiostoma belcheri</name>
    <name type="common">Amphioxus</name>
    <dbReference type="NCBI Taxonomy" id="7741"/>
    <lineage>
        <taxon>Eukaryota</taxon>
        <taxon>Metazoa</taxon>
        <taxon>Chordata</taxon>
        <taxon>Cephalochordata</taxon>
        <taxon>Leptocardii</taxon>
        <taxon>Amphioxiformes</taxon>
        <taxon>Branchiostomatidae</taxon>
        <taxon>Branchiostoma</taxon>
    </lineage>
</organism>
<proteinExistence type="predicted"/>
<protein>
    <submittedName>
        <fullName evidence="3">Uncharacterized protein LOC109468161</fullName>
    </submittedName>
</protein>
<dbReference type="OrthoDB" id="10021990at2759"/>
<evidence type="ECO:0000313" key="2">
    <source>
        <dbReference type="Proteomes" id="UP000515135"/>
    </source>
</evidence>
<evidence type="ECO:0000313" key="3">
    <source>
        <dbReference type="RefSeq" id="XP_019621971.1"/>
    </source>
</evidence>
<keyword evidence="2" id="KW-1185">Reference proteome</keyword>
<feature type="region of interest" description="Disordered" evidence="1">
    <location>
        <begin position="231"/>
        <end position="287"/>
    </location>
</feature>
<accession>A0A6P4YXI6</accession>
<evidence type="ECO:0000256" key="1">
    <source>
        <dbReference type="SAM" id="MobiDB-lite"/>
    </source>
</evidence>
<sequence>MTRTRLLDMERQIPIQEELANIRAIKPALVRRSGGIAGNVQMKKFERDIKLLDEQIRQSEKHFFSEQKDLLTRLDRLKAGRNSIVDQNGRKFSASSSEPGIHRGHLVPRPPNHGGPLLDRRAQLMHKIDQQTARFHKEDKKEETEAFRKTPVRLKPLPENYKPKIGQNKPESCAKEPAGGESDRSSQDSRPSQTCYTVCTAGSSSYHSATTTVATLSEPAKRTRKMSYAGLPSMYNNTGQAQSKSWDEAVATTPAKPRPQRRVSLPSRLSGLGKTSSDHLPQAPEHLHSWLGLRTQATLDRMRGQPKDEMALYQPRGKKKGSF</sequence>